<feature type="compositionally biased region" description="Polar residues" evidence="3">
    <location>
        <begin position="253"/>
        <end position="265"/>
    </location>
</feature>
<feature type="transmembrane region" description="Helical" evidence="4">
    <location>
        <begin position="98"/>
        <end position="120"/>
    </location>
</feature>
<feature type="compositionally biased region" description="Polar residues" evidence="3">
    <location>
        <begin position="288"/>
        <end position="302"/>
    </location>
</feature>
<evidence type="ECO:0000256" key="3">
    <source>
        <dbReference type="SAM" id="MobiDB-lite"/>
    </source>
</evidence>
<keyword evidence="1" id="KW-0805">Transcription regulation</keyword>
<evidence type="ECO:0000256" key="1">
    <source>
        <dbReference type="ARBA" id="ARBA00023015"/>
    </source>
</evidence>
<dbReference type="CDD" id="cd00118">
    <property type="entry name" value="LysM"/>
    <property type="match status" value="1"/>
</dbReference>
<proteinExistence type="predicted"/>
<evidence type="ECO:0000259" key="5">
    <source>
        <dbReference type="SMART" id="SM01043"/>
    </source>
</evidence>
<gene>
    <name evidence="6" type="ORF">ADL15_22115</name>
</gene>
<dbReference type="InterPro" id="IPR005158">
    <property type="entry name" value="BTAD"/>
</dbReference>
<feature type="region of interest" description="Disordered" evidence="3">
    <location>
        <begin position="597"/>
        <end position="623"/>
    </location>
</feature>
<dbReference type="Gene3D" id="1.25.40.10">
    <property type="entry name" value="Tetratricopeptide repeat domain"/>
    <property type="match status" value="1"/>
</dbReference>
<feature type="compositionally biased region" description="Polar residues" evidence="3">
    <location>
        <begin position="752"/>
        <end position="765"/>
    </location>
</feature>
<dbReference type="SUPFAM" id="SSF46894">
    <property type="entry name" value="C-terminal effector domain of the bipartite response regulators"/>
    <property type="match status" value="1"/>
</dbReference>
<evidence type="ECO:0000256" key="4">
    <source>
        <dbReference type="SAM" id="Phobius"/>
    </source>
</evidence>
<comment type="caution">
    <text evidence="6">The sequence shown here is derived from an EMBL/GenBank/DDBJ whole genome shotgun (WGS) entry which is preliminary data.</text>
</comment>
<protein>
    <recommendedName>
        <fullName evidence="5">Bacterial transcriptional activator domain-containing protein</fullName>
    </recommendedName>
</protein>
<keyword evidence="2" id="KW-0804">Transcription</keyword>
<dbReference type="InterPro" id="IPR036779">
    <property type="entry name" value="LysM_dom_sf"/>
</dbReference>
<dbReference type="InterPro" id="IPR011990">
    <property type="entry name" value="TPR-like_helical_dom_sf"/>
</dbReference>
<evidence type="ECO:0000313" key="6">
    <source>
        <dbReference type="EMBL" id="KUL31433.1"/>
    </source>
</evidence>
<dbReference type="Gene3D" id="1.10.10.10">
    <property type="entry name" value="Winged helix-like DNA-binding domain superfamily/Winged helix DNA-binding domain"/>
    <property type="match status" value="1"/>
</dbReference>
<reference evidence="6 7" key="1">
    <citation type="submission" date="2015-10" db="EMBL/GenBank/DDBJ databases">
        <authorList>
            <person name="Gilbert D.G."/>
        </authorList>
    </citation>
    <scope>NUCLEOTIDE SEQUENCE [LARGE SCALE GENOMIC DNA]</scope>
    <source>
        <strain evidence="6 7">NRRL B-16712</strain>
    </source>
</reference>
<feature type="region of interest" description="Disordered" evidence="3">
    <location>
        <begin position="742"/>
        <end position="787"/>
    </location>
</feature>
<dbReference type="InterPro" id="IPR036388">
    <property type="entry name" value="WH-like_DNA-bd_sf"/>
</dbReference>
<evidence type="ECO:0000256" key="2">
    <source>
        <dbReference type="ARBA" id="ARBA00023163"/>
    </source>
</evidence>
<feature type="region of interest" description="Disordered" evidence="3">
    <location>
        <begin position="405"/>
        <end position="437"/>
    </location>
</feature>
<feature type="compositionally biased region" description="Low complexity" evidence="3">
    <location>
        <begin position="778"/>
        <end position="787"/>
    </location>
</feature>
<keyword evidence="4" id="KW-0812">Transmembrane</keyword>
<keyword evidence="7" id="KW-1185">Reference proteome</keyword>
<feature type="region of interest" description="Disordered" evidence="3">
    <location>
        <begin position="215"/>
        <end position="318"/>
    </location>
</feature>
<dbReference type="AlphaFoldDB" id="A0A101JR53"/>
<dbReference type="SMART" id="SM01043">
    <property type="entry name" value="BTAD"/>
    <property type="match status" value="1"/>
</dbReference>
<feature type="compositionally biased region" description="Low complexity" evidence="3">
    <location>
        <begin position="266"/>
        <end position="287"/>
    </location>
</feature>
<feature type="transmembrane region" description="Helical" evidence="4">
    <location>
        <begin position="51"/>
        <end position="77"/>
    </location>
</feature>
<dbReference type="GO" id="GO:0003677">
    <property type="term" value="F:DNA binding"/>
    <property type="evidence" value="ECO:0007669"/>
    <property type="project" value="InterPro"/>
</dbReference>
<keyword evidence="4" id="KW-0472">Membrane</keyword>
<keyword evidence="4" id="KW-1133">Transmembrane helix</keyword>
<name>A0A101JR53_9ACTN</name>
<dbReference type="SUPFAM" id="SSF48452">
    <property type="entry name" value="TPR-like"/>
    <property type="match status" value="1"/>
</dbReference>
<dbReference type="InterPro" id="IPR016032">
    <property type="entry name" value="Sig_transdc_resp-reg_C-effctor"/>
</dbReference>
<dbReference type="GO" id="GO:0006355">
    <property type="term" value="P:regulation of DNA-templated transcription"/>
    <property type="evidence" value="ECO:0007669"/>
    <property type="project" value="InterPro"/>
</dbReference>
<evidence type="ECO:0000313" key="7">
    <source>
        <dbReference type="Proteomes" id="UP000053244"/>
    </source>
</evidence>
<feature type="region of interest" description="Disordered" evidence="3">
    <location>
        <begin position="122"/>
        <end position="152"/>
    </location>
</feature>
<dbReference type="PANTHER" id="PTHR35807">
    <property type="entry name" value="TRANSCRIPTIONAL REGULATOR REDD-RELATED"/>
    <property type="match status" value="1"/>
</dbReference>
<dbReference type="Proteomes" id="UP000053244">
    <property type="component" value="Unassembled WGS sequence"/>
</dbReference>
<dbReference type="InterPro" id="IPR018392">
    <property type="entry name" value="LysM"/>
</dbReference>
<feature type="compositionally biased region" description="Low complexity" evidence="3">
    <location>
        <begin position="122"/>
        <end position="133"/>
    </location>
</feature>
<sequence length="1037" mass="109764">MFAAARTLIVVLAVLTGPPVLMITAAGAPWPDHVPSAEQVQQWLDAPLADRYLAATGWALGWLVWGLVAAGVVALAITRARSRDWQRSWERICFYLPGPMQGLAATLLGTAAVAGAGTALPAHAASPAPTTTLDDQPPPGAHTPRHDRVPDRPATVAVSMTARGGHDSRTVTVHRGDTLWDIADERLGKPQQWTKIFHLNADRYDMRGGDRILPGWKLALPPVPAKEQPHHQQPRPQQPSDTGAHTPAPDQPPGSTVTATPTRPSAPTGTPANTGTGNPGNDGVTDTSAPTEQATPAPSESRTTADDGKPASARTAPPGVSLASGSWMDLGLATAVAGAVALLWAHRRRRYTRRPVSVDLRLQDPDLAALPPVVTQIRRQLRNAATSPSQRPDNDEAAGLGATALDTDDADGREPVDETSPAGGHGVAEESQEELSAVRPVVPTLTNPVLTVWPSSGLGLTGPGAEAAARGLLVAAIADRSPDEPHGQVVMPSSTAVTLFGAAAVALPRTPQLTITDDLADALTLLEEQTLHRSRLAYAHEVDTIAAMRAADPVEESTPPILLLTDTASPHERTRIAALLAQGQRLDIHGVLLGDWPDGDTARVETDGTTSPDGGSRHGRHPADIGRLTVLTPAETLAVIATLAEAHTGRPQPQLPAEPPPVGIMHREDEAGLVLSALADLGSATAAAIAAHTGLAFPTATTKLIRWEHSGHAETFRADTGQTLWRLTAAGSASLELTTDLAENEPAGPDEPTSTTPAIASTLPASTDPGLGENDSETPATATHAARTGGRVTVDVLGAPEIATGALDRLPRRKAMELLVYLAVHDGSATTEQILDDLLPDAPVSKAPQRLHTYVSDLRNVMRRAAGPGTYLTHPQRRYVLNADLIDIDLWRMRTAIRDAGHTTEAPRRIAALRRAVAVYRGPLADGAGYEWAEPYREAIRKQALDAHLDLADALTDPRERIQVLEAAIAHSPYSEEVYQQAMRARADLNDINAIRSLRRAVGRAMAAIDAEASDETIRLSDELIADVERRQLPPAY</sequence>
<dbReference type="Gene3D" id="3.10.350.10">
    <property type="entry name" value="LysM domain"/>
    <property type="match status" value="1"/>
</dbReference>
<dbReference type="Pfam" id="PF03704">
    <property type="entry name" value="BTAD"/>
    <property type="match status" value="1"/>
</dbReference>
<feature type="domain" description="Bacterial transcriptional activator" evidence="5">
    <location>
        <begin position="888"/>
        <end position="1025"/>
    </location>
</feature>
<dbReference type="InterPro" id="IPR051677">
    <property type="entry name" value="AfsR-DnrI-RedD_regulator"/>
</dbReference>
<organism evidence="6 7">
    <name type="scientific">Actinoplanes awajinensis subsp. mycoplanecinus</name>
    <dbReference type="NCBI Taxonomy" id="135947"/>
    <lineage>
        <taxon>Bacteria</taxon>
        <taxon>Bacillati</taxon>
        <taxon>Actinomycetota</taxon>
        <taxon>Actinomycetes</taxon>
        <taxon>Micromonosporales</taxon>
        <taxon>Micromonosporaceae</taxon>
        <taxon>Actinoplanes</taxon>
    </lineage>
</organism>
<dbReference type="EMBL" id="LLZH01000212">
    <property type="protein sequence ID" value="KUL31433.1"/>
    <property type="molecule type" value="Genomic_DNA"/>
</dbReference>
<dbReference type="PANTHER" id="PTHR35807:SF1">
    <property type="entry name" value="TRANSCRIPTIONAL REGULATOR REDD"/>
    <property type="match status" value="1"/>
</dbReference>
<accession>A0A101JR53</accession>